<dbReference type="AlphaFoldDB" id="A0A1X6NMU7"/>
<keyword evidence="3" id="KW-1185">Reference proteome</keyword>
<reference evidence="2 3" key="1">
    <citation type="submission" date="2017-03" db="EMBL/GenBank/DDBJ databases">
        <title>WGS assembly of Porphyra umbilicalis.</title>
        <authorList>
            <person name="Brawley S.H."/>
            <person name="Blouin N.A."/>
            <person name="Ficko-Blean E."/>
            <person name="Wheeler G.L."/>
            <person name="Lohr M."/>
            <person name="Goodson H.V."/>
            <person name="Jenkins J.W."/>
            <person name="Blaby-Haas C.E."/>
            <person name="Helliwell K.E."/>
            <person name="Chan C."/>
            <person name="Marriage T."/>
            <person name="Bhattacharya D."/>
            <person name="Klein A.S."/>
            <person name="Badis Y."/>
            <person name="Brodie J."/>
            <person name="Cao Y."/>
            <person name="Collen J."/>
            <person name="Dittami S.M."/>
            <person name="Gachon C.M."/>
            <person name="Green B.R."/>
            <person name="Karpowicz S."/>
            <person name="Kim J.W."/>
            <person name="Kudahl U."/>
            <person name="Lin S."/>
            <person name="Michel G."/>
            <person name="Mittag M."/>
            <person name="Olson B.J."/>
            <person name="Pangilinan J."/>
            <person name="Peng Y."/>
            <person name="Qiu H."/>
            <person name="Shu S."/>
            <person name="Singer J.T."/>
            <person name="Smith A.G."/>
            <person name="Sprecher B.N."/>
            <person name="Wagner V."/>
            <person name="Wang W."/>
            <person name="Wang Z.-Y."/>
            <person name="Yan J."/>
            <person name="Yarish C."/>
            <person name="Zoeuner-Riek S."/>
            <person name="Zhuang Y."/>
            <person name="Zou Y."/>
            <person name="Lindquist E.A."/>
            <person name="Grimwood J."/>
            <person name="Barry K."/>
            <person name="Rokhsar D.S."/>
            <person name="Schmutz J."/>
            <person name="Stiller J.W."/>
            <person name="Grossman A.R."/>
            <person name="Prochnik S.E."/>
        </authorList>
    </citation>
    <scope>NUCLEOTIDE SEQUENCE [LARGE SCALE GENOMIC DNA]</scope>
    <source>
        <strain evidence="2">4086291</strain>
    </source>
</reference>
<feature type="compositionally biased region" description="Basic residues" evidence="1">
    <location>
        <begin position="57"/>
        <end position="66"/>
    </location>
</feature>
<accession>A0A1X6NMU7</accession>
<name>A0A1X6NMU7_PORUM</name>
<sequence length="66" mass="7457">MRCRWRWSARRAAFGSGSSGCAARKRCSKRAPMTWCRRRPRRHCHPVEGGHVPGRGGGRRPPRACA</sequence>
<evidence type="ECO:0000313" key="2">
    <source>
        <dbReference type="EMBL" id="OSX69683.1"/>
    </source>
</evidence>
<gene>
    <name evidence="2" type="ORF">BU14_1280s0003</name>
</gene>
<dbReference type="EMBL" id="KV919443">
    <property type="protein sequence ID" value="OSX69683.1"/>
    <property type="molecule type" value="Genomic_DNA"/>
</dbReference>
<evidence type="ECO:0000256" key="1">
    <source>
        <dbReference type="SAM" id="MobiDB-lite"/>
    </source>
</evidence>
<protein>
    <submittedName>
        <fullName evidence="2">Uncharacterized protein</fullName>
    </submittedName>
</protein>
<proteinExistence type="predicted"/>
<dbReference type="Proteomes" id="UP000218209">
    <property type="component" value="Unassembled WGS sequence"/>
</dbReference>
<evidence type="ECO:0000313" key="3">
    <source>
        <dbReference type="Proteomes" id="UP000218209"/>
    </source>
</evidence>
<organism evidence="2 3">
    <name type="scientific">Porphyra umbilicalis</name>
    <name type="common">Purple laver</name>
    <name type="synonym">Red alga</name>
    <dbReference type="NCBI Taxonomy" id="2786"/>
    <lineage>
        <taxon>Eukaryota</taxon>
        <taxon>Rhodophyta</taxon>
        <taxon>Bangiophyceae</taxon>
        <taxon>Bangiales</taxon>
        <taxon>Bangiaceae</taxon>
        <taxon>Porphyra</taxon>
    </lineage>
</organism>
<feature type="region of interest" description="Disordered" evidence="1">
    <location>
        <begin position="46"/>
        <end position="66"/>
    </location>
</feature>